<accession>A0A2H1VA70</accession>
<feature type="chain" id="PRO_5013776271" evidence="1">
    <location>
        <begin position="30"/>
        <end position="268"/>
    </location>
</feature>
<keyword evidence="1" id="KW-0732">Signal</keyword>
<gene>
    <name evidence="2" type="ORF">SFRICE_005538</name>
</gene>
<dbReference type="PANTHER" id="PTHR11008:SF9">
    <property type="entry name" value="PROTEIN TAKEOUT-LIKE PROTEIN"/>
    <property type="match status" value="1"/>
</dbReference>
<reference evidence="2" key="1">
    <citation type="submission" date="2016-07" db="EMBL/GenBank/DDBJ databases">
        <authorList>
            <person name="Bretaudeau A."/>
        </authorList>
    </citation>
    <scope>NUCLEOTIDE SEQUENCE</scope>
    <source>
        <strain evidence="2">Rice</strain>
        <tissue evidence="2">Whole body</tissue>
    </source>
</reference>
<sequence>MGGDDCLPSGPKMQSSIILSVLILGLVAATPVDVSNFNQIQLNQVAAPRNPLIEHAILEALEGLRKDMVTGSNDIPVLDPLEVEHVHLNEELLSLPGSHVTVKDLKVNKLSTFVVDTLSVNVETLLPLRYRITFDIRVPELPAEADNYDLMLIAQGLNIFGNGDAKVKLIEPKVYGHLVLSPRVTIVSGLFYSITTSNVNFALKGFESEINGLMNDPEMSAFINQFLGHFVPDAVVVYKDDITKILSETVMEIGNELLQDFNLGGILG</sequence>
<dbReference type="AlphaFoldDB" id="A0A2H1VA70"/>
<organism evidence="2">
    <name type="scientific">Spodoptera frugiperda</name>
    <name type="common">Fall armyworm</name>
    <dbReference type="NCBI Taxonomy" id="7108"/>
    <lineage>
        <taxon>Eukaryota</taxon>
        <taxon>Metazoa</taxon>
        <taxon>Ecdysozoa</taxon>
        <taxon>Arthropoda</taxon>
        <taxon>Hexapoda</taxon>
        <taxon>Insecta</taxon>
        <taxon>Pterygota</taxon>
        <taxon>Neoptera</taxon>
        <taxon>Endopterygota</taxon>
        <taxon>Lepidoptera</taxon>
        <taxon>Glossata</taxon>
        <taxon>Ditrysia</taxon>
        <taxon>Noctuoidea</taxon>
        <taxon>Noctuidae</taxon>
        <taxon>Amphipyrinae</taxon>
        <taxon>Spodoptera</taxon>
    </lineage>
</organism>
<name>A0A2H1VA70_SPOFR</name>
<proteinExistence type="predicted"/>
<protein>
    <submittedName>
        <fullName evidence="2">SFRICE_005538</fullName>
    </submittedName>
</protein>
<evidence type="ECO:0000313" key="2">
    <source>
        <dbReference type="EMBL" id="SOQ37743.1"/>
    </source>
</evidence>
<feature type="signal peptide" evidence="1">
    <location>
        <begin position="1"/>
        <end position="29"/>
    </location>
</feature>
<dbReference type="SMART" id="SM00700">
    <property type="entry name" value="JHBP"/>
    <property type="match status" value="1"/>
</dbReference>
<dbReference type="PANTHER" id="PTHR11008">
    <property type="entry name" value="PROTEIN TAKEOUT-LIKE PROTEIN"/>
    <property type="match status" value="1"/>
</dbReference>
<dbReference type="InterPro" id="IPR010562">
    <property type="entry name" value="Haemolymph_juvenile_hormone-bd"/>
</dbReference>
<dbReference type="EMBL" id="ODYU01001483">
    <property type="protein sequence ID" value="SOQ37743.1"/>
    <property type="molecule type" value="Genomic_DNA"/>
</dbReference>
<dbReference type="Gene3D" id="3.15.10.30">
    <property type="entry name" value="Haemolymph juvenile hormone binding protein"/>
    <property type="match status" value="1"/>
</dbReference>
<dbReference type="InterPro" id="IPR038606">
    <property type="entry name" value="To_sf"/>
</dbReference>
<dbReference type="Pfam" id="PF06585">
    <property type="entry name" value="JHBP"/>
    <property type="match status" value="1"/>
</dbReference>
<evidence type="ECO:0000256" key="1">
    <source>
        <dbReference type="SAM" id="SignalP"/>
    </source>
</evidence>